<evidence type="ECO:0000256" key="8">
    <source>
        <dbReference type="ARBA" id="ARBA00023212"/>
    </source>
</evidence>
<evidence type="ECO:0000256" key="7">
    <source>
        <dbReference type="ARBA" id="ARBA00023054"/>
    </source>
</evidence>
<gene>
    <name evidence="10" type="ORF">ED733_007081</name>
</gene>
<dbReference type="Proteomes" id="UP000317257">
    <property type="component" value="Unassembled WGS sequence"/>
</dbReference>
<dbReference type="EMBL" id="SBHS01000002">
    <property type="protein sequence ID" value="TWU78090.1"/>
    <property type="molecule type" value="Genomic_DNA"/>
</dbReference>
<name>A0A5C6GKF0_METRR</name>
<sequence length="306" mass="34165">MVLSAKSHPTRNGFTAIFSPSMARIAASTAKDWSYIDSWLAFKCPENRDILNFERNPATLKALLAVASINERADEGCQLLANAERVTSGESSQFNGYFESGIREHLLSAISAHLSQDGEAALNAIGDAAIHHGTSFPEIEAFSNQLIALQSNLFETSQAILRADTWENLFRCEAKQTIDWLAKMQGQSYQLPSELAKRNQDLQRKSKANLAHLSDTQERQATCMLHEKGSYAMIQLVTQEEEHFLAMLSLKKDLDSQMMAFSGLPSDTNKARDEVDALQQKLREFATRRDAVFENLVEQASPAKRH</sequence>
<reference evidence="11" key="1">
    <citation type="submission" date="2018-12" db="EMBL/GenBank/DDBJ databases">
        <title>The complete genome of Metarhizium rileyi, a key fungal pathogen of Lepidoptera.</title>
        <authorList>
            <person name="Binneck E."/>
            <person name="Lastra C.C.L."/>
            <person name="Sosa-Gomez D.R."/>
        </authorList>
    </citation>
    <scope>NUCLEOTIDE SEQUENCE [LARGE SCALE GENOMIC DNA]</scope>
    <source>
        <strain evidence="11">Cep018-CH2</strain>
    </source>
</reference>
<dbReference type="GO" id="GO:0005829">
    <property type="term" value="C:cytosol"/>
    <property type="evidence" value="ECO:0007669"/>
    <property type="project" value="TreeGrafter"/>
</dbReference>
<evidence type="ECO:0000256" key="9">
    <source>
        <dbReference type="ARBA" id="ARBA00023306"/>
    </source>
</evidence>
<comment type="subcellular location">
    <subcellularLocation>
        <location evidence="1">Cytoplasm</location>
        <location evidence="1">Cytoskeleton</location>
        <location evidence="1">Spindle</location>
    </subcellularLocation>
</comment>
<keyword evidence="3" id="KW-0963">Cytoplasm</keyword>
<evidence type="ECO:0000256" key="6">
    <source>
        <dbReference type="ARBA" id="ARBA00022776"/>
    </source>
</evidence>
<keyword evidence="4" id="KW-0132">Cell division</keyword>
<dbReference type="PANTHER" id="PTHR31570">
    <property type="entry name" value="HAUS AUGMIN-LIKE COMPLEX SUBUNIT 1"/>
    <property type="match status" value="1"/>
</dbReference>
<dbReference type="GO" id="GO:0005874">
    <property type="term" value="C:microtubule"/>
    <property type="evidence" value="ECO:0007669"/>
    <property type="project" value="UniProtKB-KW"/>
</dbReference>
<comment type="similarity">
    <text evidence="2">Belongs to the HAUS1 family.</text>
</comment>
<keyword evidence="7" id="KW-0175">Coiled coil</keyword>
<evidence type="ECO:0000313" key="11">
    <source>
        <dbReference type="Proteomes" id="UP000317257"/>
    </source>
</evidence>
<dbReference type="PANTHER" id="PTHR31570:SF1">
    <property type="entry name" value="HAUS AUGMIN-LIKE COMPLEX SUBUNIT 1"/>
    <property type="match status" value="1"/>
</dbReference>
<keyword evidence="8" id="KW-0206">Cytoskeleton</keyword>
<dbReference type="GO" id="GO:0051301">
    <property type="term" value="P:cell division"/>
    <property type="evidence" value="ECO:0007669"/>
    <property type="project" value="UniProtKB-KW"/>
</dbReference>
<evidence type="ECO:0000256" key="3">
    <source>
        <dbReference type="ARBA" id="ARBA00022490"/>
    </source>
</evidence>
<dbReference type="GO" id="GO:0005819">
    <property type="term" value="C:spindle"/>
    <property type="evidence" value="ECO:0007669"/>
    <property type="project" value="UniProtKB-SubCell"/>
</dbReference>
<dbReference type="InterPro" id="IPR026243">
    <property type="entry name" value="HAUS1"/>
</dbReference>
<dbReference type="GO" id="GO:0051225">
    <property type="term" value="P:spindle assembly"/>
    <property type="evidence" value="ECO:0007669"/>
    <property type="project" value="InterPro"/>
</dbReference>
<evidence type="ECO:0000256" key="4">
    <source>
        <dbReference type="ARBA" id="ARBA00022618"/>
    </source>
</evidence>
<evidence type="ECO:0008006" key="12">
    <source>
        <dbReference type="Google" id="ProtNLM"/>
    </source>
</evidence>
<evidence type="ECO:0000256" key="5">
    <source>
        <dbReference type="ARBA" id="ARBA00022701"/>
    </source>
</evidence>
<keyword evidence="6" id="KW-0498">Mitosis</keyword>
<organism evidence="10 11">
    <name type="scientific">Metarhizium rileyi (strain RCEF 4871)</name>
    <name type="common">Nomuraea rileyi</name>
    <dbReference type="NCBI Taxonomy" id="1649241"/>
    <lineage>
        <taxon>Eukaryota</taxon>
        <taxon>Fungi</taxon>
        <taxon>Dikarya</taxon>
        <taxon>Ascomycota</taxon>
        <taxon>Pezizomycotina</taxon>
        <taxon>Sordariomycetes</taxon>
        <taxon>Hypocreomycetidae</taxon>
        <taxon>Hypocreales</taxon>
        <taxon>Clavicipitaceae</taxon>
        <taxon>Metarhizium</taxon>
    </lineage>
</organism>
<keyword evidence="5" id="KW-0493">Microtubule</keyword>
<evidence type="ECO:0000256" key="2">
    <source>
        <dbReference type="ARBA" id="ARBA00005479"/>
    </source>
</evidence>
<evidence type="ECO:0000313" key="10">
    <source>
        <dbReference type="EMBL" id="TWU78090.1"/>
    </source>
</evidence>
<dbReference type="AlphaFoldDB" id="A0A5C6GKF0"/>
<proteinExistence type="inferred from homology"/>
<evidence type="ECO:0000256" key="1">
    <source>
        <dbReference type="ARBA" id="ARBA00004186"/>
    </source>
</evidence>
<comment type="caution">
    <text evidence="10">The sequence shown here is derived from an EMBL/GenBank/DDBJ whole genome shotgun (WGS) entry which is preliminary data.</text>
</comment>
<keyword evidence="9" id="KW-0131">Cell cycle</keyword>
<dbReference type="GO" id="GO:0070652">
    <property type="term" value="C:HAUS complex"/>
    <property type="evidence" value="ECO:0007669"/>
    <property type="project" value="InterPro"/>
</dbReference>
<accession>A0A5C6GKF0</accession>
<protein>
    <recommendedName>
        <fullName evidence="12">HAUS augmin-like complex subunit 1</fullName>
    </recommendedName>
</protein>